<sequence precursor="true">MNAKRSRIAVLGALLTGAALAGGAGVMALNATPSRATANLLNETGAVVGTATFEAVTGGTRVTVQAFGLTPGMHGMHVHDRGACVPGIDPEKNIVVPFGGAGGHLDPHSTHNHDDPTAPNTVGHTGDLPMLQAGTDGRANAAFTSSKIMLVGEDTILERSLVVHANADDYATDPSGKSGARVLCGRILASDVSARTYALPGTETYPEGVVVRGNVVLSGSARDGTIYAVNAESGAVSVFSPGGAMGRQSALGLKLHENHLYVAGGATGMVSVLDARDGTPVTTLKSPPSPQAFINDLAVTRDGAAYVTDSKRPVIFRVRPDLKVMEAWLDLQRTPIRYAPGVNLNGIVVTADSRALLAVQTNTGQLWRIDLASKAVREVKLDGGPLVGGDGLLLRGNTLYVAQNRMNAVTRVDLAADGLSGRVVGMNGVTGLRYPSTLAALGDDVVIVNSQLDKMSGGVPETPFTLTRTKLF</sequence>
<keyword evidence="5" id="KW-1185">Reference proteome</keyword>
<reference evidence="4 5" key="1">
    <citation type="journal article" date="2011" name="Stand. Genomic Sci.">
        <title>Complete genome sequence of Deinococcus maricopensis type strain (LB-34).</title>
        <authorList>
            <person name="Pukall R."/>
            <person name="Zeytun A."/>
            <person name="Lucas S."/>
            <person name="Lapidus A."/>
            <person name="Hammon N."/>
            <person name="Deshpande S."/>
            <person name="Nolan M."/>
            <person name="Cheng J.F."/>
            <person name="Pitluck S."/>
            <person name="Liolios K."/>
            <person name="Pagani I."/>
            <person name="Mikhailova N."/>
            <person name="Ivanova N."/>
            <person name="Mavromatis K."/>
            <person name="Pati A."/>
            <person name="Tapia R."/>
            <person name="Han C."/>
            <person name="Goodwin L."/>
            <person name="Chen A."/>
            <person name="Palaniappan K."/>
            <person name="Land M."/>
            <person name="Hauser L."/>
            <person name="Chang Y.J."/>
            <person name="Jeffries C.D."/>
            <person name="Brambilla E.M."/>
            <person name="Rohde M."/>
            <person name="Goker M."/>
            <person name="Detter J.C."/>
            <person name="Woyke T."/>
            <person name="Bristow J."/>
            <person name="Eisen J.A."/>
            <person name="Markowitz V."/>
            <person name="Hugenholtz P."/>
            <person name="Kyrpides N.C."/>
            <person name="Klenk H.P."/>
        </authorList>
    </citation>
    <scope>NUCLEOTIDE SEQUENCE [LARGE SCALE GENOMIC DNA]</scope>
    <source>
        <strain evidence="5">DSM 21211 / LMG 22137 / NRRL B-23946 / LB-34</strain>
    </source>
</reference>
<dbReference type="InterPro" id="IPR001424">
    <property type="entry name" value="SOD_Cu_Zn_dom"/>
</dbReference>
<dbReference type="InterPro" id="IPR024134">
    <property type="entry name" value="SOD_Cu/Zn_/chaperone"/>
</dbReference>
<comment type="similarity">
    <text evidence="1">Belongs to the Cu-Zn superoxide dismutase family.</text>
</comment>
<dbReference type="STRING" id="709986.Deima_2469"/>
<dbReference type="SUPFAM" id="SSF63829">
    <property type="entry name" value="Calcium-dependent phosphotriesterase"/>
    <property type="match status" value="1"/>
</dbReference>
<dbReference type="EMBL" id="CP002454">
    <property type="protein sequence ID" value="ADV68104.1"/>
    <property type="molecule type" value="Genomic_DNA"/>
</dbReference>
<dbReference type="Proteomes" id="UP000008635">
    <property type="component" value="Chromosome"/>
</dbReference>
<dbReference type="RefSeq" id="WP_013557609.1">
    <property type="nucleotide sequence ID" value="NC_014958.1"/>
</dbReference>
<dbReference type="OrthoDB" id="9792957at2"/>
<dbReference type="Gene3D" id="2.60.40.200">
    <property type="entry name" value="Superoxide dismutase, copper/zinc binding domain"/>
    <property type="match status" value="1"/>
</dbReference>
<dbReference type="eggNOG" id="COG3386">
    <property type="taxonomic scope" value="Bacteria"/>
</dbReference>
<evidence type="ECO:0000313" key="4">
    <source>
        <dbReference type="EMBL" id="ADV68104.1"/>
    </source>
</evidence>
<name>E8UAL5_DEIML</name>
<dbReference type="PROSITE" id="PS51318">
    <property type="entry name" value="TAT"/>
    <property type="match status" value="1"/>
</dbReference>
<dbReference type="GO" id="GO:0005507">
    <property type="term" value="F:copper ion binding"/>
    <property type="evidence" value="ECO:0007669"/>
    <property type="project" value="InterPro"/>
</dbReference>
<dbReference type="InterPro" id="IPR015943">
    <property type="entry name" value="WD40/YVTN_repeat-like_dom_sf"/>
</dbReference>
<evidence type="ECO:0000313" key="5">
    <source>
        <dbReference type="Proteomes" id="UP000008635"/>
    </source>
</evidence>
<dbReference type="InterPro" id="IPR006311">
    <property type="entry name" value="TAT_signal"/>
</dbReference>
<organism evidence="4 5">
    <name type="scientific">Deinococcus maricopensis (strain DSM 21211 / LMG 22137 / NRRL B-23946 / LB-34)</name>
    <dbReference type="NCBI Taxonomy" id="709986"/>
    <lineage>
        <taxon>Bacteria</taxon>
        <taxon>Thermotogati</taxon>
        <taxon>Deinococcota</taxon>
        <taxon>Deinococci</taxon>
        <taxon>Deinococcales</taxon>
        <taxon>Deinococcaceae</taxon>
        <taxon>Deinococcus</taxon>
    </lineage>
</organism>
<accession>E8UAL5</accession>
<dbReference type="GO" id="GO:0006801">
    <property type="term" value="P:superoxide metabolic process"/>
    <property type="evidence" value="ECO:0007669"/>
    <property type="project" value="InterPro"/>
</dbReference>
<proteinExistence type="inferred from homology"/>
<reference evidence="5" key="2">
    <citation type="submission" date="2011-01" db="EMBL/GenBank/DDBJ databases">
        <title>The complete genome of Deinococcus maricopensis DSM 21211.</title>
        <authorList>
            <consortium name="US DOE Joint Genome Institute (JGI-PGF)"/>
            <person name="Lucas S."/>
            <person name="Copeland A."/>
            <person name="Lapidus A."/>
            <person name="Goodwin L."/>
            <person name="Pitluck S."/>
            <person name="Kyrpides N."/>
            <person name="Mavromatis K."/>
            <person name="Pagani I."/>
            <person name="Ivanova N."/>
            <person name="Ovchinnikova G."/>
            <person name="Zeytun A."/>
            <person name="Detter J.C."/>
            <person name="Han C."/>
            <person name="Land M."/>
            <person name="Hauser L."/>
            <person name="Markowitz V."/>
            <person name="Cheng J.-F."/>
            <person name="Hugenholtz P."/>
            <person name="Woyke T."/>
            <person name="Wu D."/>
            <person name="Pukall R."/>
            <person name="Gehrich-Schroeter G."/>
            <person name="Brambilla E."/>
            <person name="Klenk H.-P."/>
            <person name="Eisen J.A."/>
        </authorList>
    </citation>
    <scope>NUCLEOTIDE SEQUENCE [LARGE SCALE GENOMIC DNA]</scope>
    <source>
        <strain evidence="5">DSM 21211 / LMG 22137 / NRRL B-23946 / LB-34</strain>
    </source>
</reference>
<dbReference type="KEGG" id="dmr:Deima_2469"/>
<dbReference type="SUPFAM" id="SSF49329">
    <property type="entry name" value="Cu,Zn superoxide dismutase-like"/>
    <property type="match status" value="1"/>
</dbReference>
<dbReference type="InterPro" id="IPR036423">
    <property type="entry name" value="SOD-like_Cu/Zn_dom_sf"/>
</dbReference>
<evidence type="ECO:0000256" key="2">
    <source>
        <dbReference type="SAM" id="SignalP"/>
    </source>
</evidence>
<dbReference type="PANTHER" id="PTHR10003">
    <property type="entry name" value="SUPEROXIDE DISMUTASE CU-ZN -RELATED"/>
    <property type="match status" value="1"/>
</dbReference>
<evidence type="ECO:0000259" key="3">
    <source>
        <dbReference type="Pfam" id="PF00080"/>
    </source>
</evidence>
<dbReference type="HOGENOM" id="CLU_568288_0_0_0"/>
<protein>
    <submittedName>
        <fullName evidence="4">Superoxide dismutase copper/zinc binding protein</fullName>
    </submittedName>
</protein>
<feature type="chain" id="PRO_5003228498" evidence="2">
    <location>
        <begin position="22"/>
        <end position="472"/>
    </location>
</feature>
<feature type="domain" description="Superoxide dismutase copper/zinc binding" evidence="3">
    <location>
        <begin position="47"/>
        <end position="187"/>
    </location>
</feature>
<keyword evidence="2" id="KW-0732">Signal</keyword>
<dbReference type="Gene3D" id="2.130.10.10">
    <property type="entry name" value="YVTN repeat-like/Quinoprotein amine dehydrogenase"/>
    <property type="match status" value="1"/>
</dbReference>
<dbReference type="AlphaFoldDB" id="E8UAL5"/>
<evidence type="ECO:0000256" key="1">
    <source>
        <dbReference type="ARBA" id="ARBA00010457"/>
    </source>
</evidence>
<gene>
    <name evidence="4" type="ordered locus">Deima_2469</name>
</gene>
<dbReference type="Pfam" id="PF00080">
    <property type="entry name" value="Sod_Cu"/>
    <property type="match status" value="1"/>
</dbReference>
<dbReference type="eggNOG" id="COG2032">
    <property type="taxonomic scope" value="Bacteria"/>
</dbReference>
<feature type="signal peptide" evidence="2">
    <location>
        <begin position="1"/>
        <end position="21"/>
    </location>
</feature>
<dbReference type="CDD" id="cd00305">
    <property type="entry name" value="Cu-Zn_Superoxide_Dismutase"/>
    <property type="match status" value="1"/>
</dbReference>